<dbReference type="Gene3D" id="3.40.850.10">
    <property type="entry name" value="Kinesin motor domain"/>
    <property type="match status" value="2"/>
</dbReference>
<proteinExistence type="inferred from homology"/>
<feature type="region of interest" description="Disordered" evidence="9">
    <location>
        <begin position="1"/>
        <end position="98"/>
    </location>
</feature>
<dbReference type="InterPro" id="IPR036961">
    <property type="entry name" value="Kinesin_motor_dom_sf"/>
</dbReference>
<comment type="caution">
    <text evidence="7">Lacks conserved residue(s) required for the propagation of feature annotation.</text>
</comment>
<sequence length="1043" mass="117191">MSAPMKANPRGGRVQPSETLTPSSHKPRPPRCPKENVDPNGVVPESSPFRSPPVSGSSPAVRKRSPLPPRPLLSSNTPKRKLSLETLPENGSPAPLLSDSGVQVIARLRPLKEEEEESTPVAHMISPNTISILDRTFTFDSVADASSTQQDIFQIVGLPVVENCLAGFNSSIFAYGQIREDVRTGVYVDGLTEEYIFHMKDVIQLLIRIMADGLSSLRTSRINLVDLAGSERQRATGAVGERLKEAGNINRSLSQLGNLINILAEVSQSGKQRHIPYRDSRLTFLLQESLGGNAKLAMICAISPSQSTLRFAQQAKAIKNKAVVNETTEDDVIVLREQIRQLKDELVRMKSYGKSRESNRSSTCWNVQRSLSLLKLSLCRPRAMPETEDDSDEEMEIVEEGSEKASVGAHLASNEELGCNVVSHPISLKSLKELHPYSFDEQDKSNDIKVLICEDGGEQNMIPAQQNPVNSISFGLTAEDSADFTVVKALEQAHNNLSSHSHVSPCGLSEIFTNVTFATSSSNSFGTTEHLARSHRGLESNHHRNSSVKISSCSLSLKPVDVKLLISMNKVNIGIQTLLEETFTTEDSSVLICSYCKSKDLPIDSKNKLDDSRLQIVPVDDFQSVIQAKSTKLCKNLVPEAVKKVVAGSIRREMALEDHCAKQAAEIMHLNRLVQQYKHERECLAILEQTRDDKICRLEGLMDGLIPTEVFMTEELLCLKNEHMILKEKFENHPEVLRLNVELTRIQNELDGYKNFFKMGERDVLIEEIQDLRCHLQCYIDSFSKSTSTQNSLLKLPLSYEPTCTREHSKQERQCCIETESKLMSLSEELRKELEFSRTLAEKWKTELESERKCTEELKEALQTALQIHTRSLEQYAELEEKHMLLLGRHRKMREGITDVKKAAARAGVKNVEYKFIEALAAQIEVLKAEREKERRYWRDENVGLQSRLKDTEEAVEVARKIVGQLKEAEEAMTAAQKRASAADKQTEKAYREIDDLKANYEREIATLNQLLAESCSMKQQEVGYAGRYGPNYWSYAYDQCNI</sequence>
<feature type="domain" description="Kinesin motor" evidence="10">
    <location>
        <begin position="101"/>
        <end position="177"/>
    </location>
</feature>
<evidence type="ECO:0000259" key="10">
    <source>
        <dbReference type="PROSITE" id="PS50067"/>
    </source>
</evidence>
<evidence type="ECO:0000256" key="3">
    <source>
        <dbReference type="ARBA" id="ARBA00022840"/>
    </source>
</evidence>
<dbReference type="SMART" id="SM00129">
    <property type="entry name" value="KISc"/>
    <property type="match status" value="1"/>
</dbReference>
<organism evidence="11 12">
    <name type="scientific">Apostasia shenzhenica</name>
    <dbReference type="NCBI Taxonomy" id="1088818"/>
    <lineage>
        <taxon>Eukaryota</taxon>
        <taxon>Viridiplantae</taxon>
        <taxon>Streptophyta</taxon>
        <taxon>Embryophyta</taxon>
        <taxon>Tracheophyta</taxon>
        <taxon>Spermatophyta</taxon>
        <taxon>Magnoliopsida</taxon>
        <taxon>Liliopsida</taxon>
        <taxon>Asparagales</taxon>
        <taxon>Orchidaceae</taxon>
        <taxon>Apostasioideae</taxon>
        <taxon>Apostasia</taxon>
    </lineage>
</organism>
<evidence type="ECO:0000256" key="6">
    <source>
        <dbReference type="ARBA" id="ARBA00034488"/>
    </source>
</evidence>
<evidence type="ECO:0000256" key="7">
    <source>
        <dbReference type="PROSITE-ProRule" id="PRU00283"/>
    </source>
</evidence>
<evidence type="ECO:0000256" key="9">
    <source>
        <dbReference type="SAM" id="MobiDB-lite"/>
    </source>
</evidence>
<dbReference type="GO" id="GO:0005874">
    <property type="term" value="C:microtubule"/>
    <property type="evidence" value="ECO:0007669"/>
    <property type="project" value="UniProtKB-KW"/>
</dbReference>
<dbReference type="OrthoDB" id="3176171at2759"/>
<keyword evidence="5" id="KW-0505">Motor protein</keyword>
<dbReference type="GO" id="GO:0005524">
    <property type="term" value="F:ATP binding"/>
    <property type="evidence" value="ECO:0007669"/>
    <property type="project" value="UniProtKB-KW"/>
</dbReference>
<dbReference type="PANTHER" id="PTHR37739">
    <property type="entry name" value="KINESIN-LIKE PROTEIN KIN-12D"/>
    <property type="match status" value="1"/>
</dbReference>
<dbReference type="InterPro" id="IPR044986">
    <property type="entry name" value="KIF15/KIN-12"/>
</dbReference>
<dbReference type="PROSITE" id="PS50067">
    <property type="entry name" value="KINESIN_MOTOR_2"/>
    <property type="match status" value="2"/>
</dbReference>
<dbReference type="PROSITE" id="PS00411">
    <property type="entry name" value="KINESIN_MOTOR_1"/>
    <property type="match status" value="1"/>
</dbReference>
<feature type="domain" description="Kinesin motor" evidence="10">
    <location>
        <begin position="203"/>
        <end position="327"/>
    </location>
</feature>
<name>A0A2H9ZVS7_9ASPA</name>
<accession>A0A2H9ZVS7</accession>
<keyword evidence="4 8" id="KW-0175">Coiled coil</keyword>
<gene>
    <name evidence="11" type="primary">KIN12B</name>
    <name evidence="11" type="ORF">AXF42_Ash020144</name>
</gene>
<keyword evidence="1" id="KW-0493">Microtubule</keyword>
<dbReference type="EMBL" id="KZ453230">
    <property type="protein sequence ID" value="PKA47415.1"/>
    <property type="molecule type" value="Genomic_DNA"/>
</dbReference>
<reference evidence="11 12" key="1">
    <citation type="journal article" date="2017" name="Nature">
        <title>The Apostasia genome and the evolution of orchids.</title>
        <authorList>
            <person name="Zhang G.Q."/>
            <person name="Liu K.W."/>
            <person name="Li Z."/>
            <person name="Lohaus R."/>
            <person name="Hsiao Y.Y."/>
            <person name="Niu S.C."/>
            <person name="Wang J.Y."/>
            <person name="Lin Y.C."/>
            <person name="Xu Q."/>
            <person name="Chen L.J."/>
            <person name="Yoshida K."/>
            <person name="Fujiwara S."/>
            <person name="Wang Z.W."/>
            <person name="Zhang Y.Q."/>
            <person name="Mitsuda N."/>
            <person name="Wang M."/>
            <person name="Liu G.H."/>
            <person name="Pecoraro L."/>
            <person name="Huang H.X."/>
            <person name="Xiao X.J."/>
            <person name="Lin M."/>
            <person name="Wu X.Y."/>
            <person name="Wu W.L."/>
            <person name="Chen Y.Y."/>
            <person name="Chang S.B."/>
            <person name="Sakamoto S."/>
            <person name="Ohme-Takagi M."/>
            <person name="Yagi M."/>
            <person name="Zeng S.J."/>
            <person name="Shen C.Y."/>
            <person name="Yeh C.M."/>
            <person name="Luo Y.B."/>
            <person name="Tsai W.C."/>
            <person name="Van de Peer Y."/>
            <person name="Liu Z.J."/>
        </authorList>
    </citation>
    <scope>NUCLEOTIDE SEQUENCE [LARGE SCALE GENOMIC DNA]</scope>
    <source>
        <strain evidence="12">cv. Shenzhen</strain>
        <tissue evidence="11">Stem</tissue>
    </source>
</reference>
<dbReference type="Proteomes" id="UP000236161">
    <property type="component" value="Unassembled WGS sequence"/>
</dbReference>
<dbReference type="GO" id="GO:0007018">
    <property type="term" value="P:microtubule-based movement"/>
    <property type="evidence" value="ECO:0007669"/>
    <property type="project" value="InterPro"/>
</dbReference>
<evidence type="ECO:0000256" key="5">
    <source>
        <dbReference type="ARBA" id="ARBA00023175"/>
    </source>
</evidence>
<evidence type="ECO:0000313" key="11">
    <source>
        <dbReference type="EMBL" id="PKA47415.1"/>
    </source>
</evidence>
<keyword evidence="3" id="KW-0067">ATP-binding</keyword>
<dbReference type="InterPro" id="IPR019821">
    <property type="entry name" value="Kinesin_motor_CS"/>
</dbReference>
<feature type="coiled-coil region" evidence="8">
    <location>
        <begin position="827"/>
        <end position="865"/>
    </location>
</feature>
<protein>
    <submittedName>
        <fullName evidence="11">Kinesin-like protein KIN12B</fullName>
    </submittedName>
</protein>
<evidence type="ECO:0000256" key="4">
    <source>
        <dbReference type="ARBA" id="ARBA00023054"/>
    </source>
</evidence>
<dbReference type="InterPro" id="IPR001752">
    <property type="entry name" value="Kinesin_motor_dom"/>
</dbReference>
<dbReference type="Pfam" id="PF00225">
    <property type="entry name" value="Kinesin"/>
    <property type="match status" value="2"/>
</dbReference>
<comment type="similarity">
    <text evidence="6">Belongs to the TRAFAC class myosin-kinesin ATPase superfamily. Kinesin family. KIN-12 subfamily.</text>
</comment>
<dbReference type="GO" id="GO:0008017">
    <property type="term" value="F:microtubule binding"/>
    <property type="evidence" value="ECO:0007669"/>
    <property type="project" value="InterPro"/>
</dbReference>
<evidence type="ECO:0000256" key="1">
    <source>
        <dbReference type="ARBA" id="ARBA00022701"/>
    </source>
</evidence>
<dbReference type="GO" id="GO:0003777">
    <property type="term" value="F:microtubule motor activity"/>
    <property type="evidence" value="ECO:0007669"/>
    <property type="project" value="InterPro"/>
</dbReference>
<dbReference type="PANTHER" id="PTHR37739:SF16">
    <property type="entry name" value="KINESIN-LIKE PROTEIN"/>
    <property type="match status" value="1"/>
</dbReference>
<feature type="coiled-coil region" evidence="8">
    <location>
        <begin position="917"/>
        <end position="1014"/>
    </location>
</feature>
<keyword evidence="2" id="KW-0547">Nucleotide-binding</keyword>
<dbReference type="AlphaFoldDB" id="A0A2H9ZVS7"/>
<dbReference type="STRING" id="1088818.A0A2H9ZVS7"/>
<dbReference type="InterPro" id="IPR027417">
    <property type="entry name" value="P-loop_NTPase"/>
</dbReference>
<evidence type="ECO:0000313" key="12">
    <source>
        <dbReference type="Proteomes" id="UP000236161"/>
    </source>
</evidence>
<evidence type="ECO:0000256" key="8">
    <source>
        <dbReference type="SAM" id="Coils"/>
    </source>
</evidence>
<evidence type="ECO:0000256" key="2">
    <source>
        <dbReference type="ARBA" id="ARBA00022741"/>
    </source>
</evidence>
<dbReference type="SUPFAM" id="SSF52540">
    <property type="entry name" value="P-loop containing nucleoside triphosphate hydrolases"/>
    <property type="match status" value="1"/>
</dbReference>
<keyword evidence="12" id="KW-1185">Reference proteome</keyword>